<dbReference type="EMBL" id="JAPUFD010000021">
    <property type="protein sequence ID" value="MDI1492753.1"/>
    <property type="molecule type" value="Genomic_DNA"/>
</dbReference>
<protein>
    <submittedName>
        <fullName evidence="1">Uncharacterized protein</fullName>
    </submittedName>
</protein>
<name>A0AA43TYK5_9LECA</name>
<keyword evidence="2" id="KW-1185">Reference proteome</keyword>
<proteinExistence type="predicted"/>
<evidence type="ECO:0000313" key="2">
    <source>
        <dbReference type="Proteomes" id="UP001161017"/>
    </source>
</evidence>
<dbReference type="Proteomes" id="UP001161017">
    <property type="component" value="Unassembled WGS sequence"/>
</dbReference>
<comment type="caution">
    <text evidence="1">The sequence shown here is derived from an EMBL/GenBank/DDBJ whole genome shotgun (WGS) entry which is preliminary data.</text>
</comment>
<reference evidence="1" key="1">
    <citation type="journal article" date="2023" name="Genome Biol. Evol.">
        <title>First Whole Genome Sequence and Flow Cytometry Genome Size Data for the Lichen-Forming Fungus Ramalina farinacea (Ascomycota).</title>
        <authorList>
            <person name="Llewellyn T."/>
            <person name="Mian S."/>
            <person name="Hill R."/>
            <person name="Leitch I.J."/>
            <person name="Gaya E."/>
        </authorList>
    </citation>
    <scope>NUCLEOTIDE SEQUENCE</scope>
    <source>
        <strain evidence="1">LIQ254RAFAR</strain>
    </source>
</reference>
<accession>A0AA43TYK5</accession>
<evidence type="ECO:0000313" key="1">
    <source>
        <dbReference type="EMBL" id="MDI1492753.1"/>
    </source>
</evidence>
<dbReference type="AlphaFoldDB" id="A0AA43TYK5"/>
<gene>
    <name evidence="1" type="ORF">OHK93_004535</name>
</gene>
<organism evidence="1 2">
    <name type="scientific">Ramalina farinacea</name>
    <dbReference type="NCBI Taxonomy" id="258253"/>
    <lineage>
        <taxon>Eukaryota</taxon>
        <taxon>Fungi</taxon>
        <taxon>Dikarya</taxon>
        <taxon>Ascomycota</taxon>
        <taxon>Pezizomycotina</taxon>
        <taxon>Lecanoromycetes</taxon>
        <taxon>OSLEUM clade</taxon>
        <taxon>Lecanoromycetidae</taxon>
        <taxon>Lecanorales</taxon>
        <taxon>Lecanorineae</taxon>
        <taxon>Ramalinaceae</taxon>
        <taxon>Ramalina</taxon>
    </lineage>
</organism>
<sequence length="115" mass="12601">MSRAKVWLASEGRENALVEARLRNHRNTRFTGDVTFHQLAPCHLSCASELPQMRCIHGITDDSEDKVASTGARNQLADEFKANTSTGTNNDPYLGTLSARGIAHCRRERYGGAAA</sequence>